<organism evidence="1 2">
    <name type="scientific">Adhaeribacter arboris</name>
    <dbReference type="NCBI Taxonomy" id="2072846"/>
    <lineage>
        <taxon>Bacteria</taxon>
        <taxon>Pseudomonadati</taxon>
        <taxon>Bacteroidota</taxon>
        <taxon>Cytophagia</taxon>
        <taxon>Cytophagales</taxon>
        <taxon>Hymenobacteraceae</taxon>
        <taxon>Adhaeribacter</taxon>
    </lineage>
</organism>
<keyword evidence="2" id="KW-1185">Reference proteome</keyword>
<comment type="caution">
    <text evidence="1">The sequence shown here is derived from an EMBL/GenBank/DDBJ whole genome shotgun (WGS) entry which is preliminary data.</text>
</comment>
<dbReference type="RefSeq" id="WP_106929498.1">
    <property type="nucleotide sequence ID" value="NZ_PYFT01000001.1"/>
</dbReference>
<evidence type="ECO:0000313" key="2">
    <source>
        <dbReference type="Proteomes" id="UP000240357"/>
    </source>
</evidence>
<sequence>MGALRLNSYAPDLVVSYLRTKYPEVNKKITEELATILPKQTLTDFSLIPQLLHVYCQIRQINPEQLHVYGYKVDLKLVQYRKEFLALLLICFQPEKLYGLIQKPALKGITLQVSQLLGCNRTTLKNYVGEIIVRFRHYEAFKTDLLALHAQILATIN</sequence>
<dbReference type="AlphaFoldDB" id="A0A2T2YF44"/>
<dbReference type="OrthoDB" id="9884074at2"/>
<proteinExistence type="predicted"/>
<protein>
    <submittedName>
        <fullName evidence="1">Uncharacterized protein</fullName>
    </submittedName>
</protein>
<evidence type="ECO:0000313" key="1">
    <source>
        <dbReference type="EMBL" id="PSR54130.1"/>
    </source>
</evidence>
<dbReference type="EMBL" id="PYFT01000001">
    <property type="protein sequence ID" value="PSR54130.1"/>
    <property type="molecule type" value="Genomic_DNA"/>
</dbReference>
<gene>
    <name evidence="1" type="ORF">AHMF7605_11670</name>
</gene>
<dbReference type="Proteomes" id="UP000240357">
    <property type="component" value="Unassembled WGS sequence"/>
</dbReference>
<name>A0A2T2YF44_9BACT</name>
<accession>A0A2T2YF44</accession>
<reference evidence="1 2" key="1">
    <citation type="submission" date="2018-03" db="EMBL/GenBank/DDBJ databases">
        <title>Adhaeribacter sp. HMF7605 Genome sequencing and assembly.</title>
        <authorList>
            <person name="Kang H."/>
            <person name="Kang J."/>
            <person name="Cha I."/>
            <person name="Kim H."/>
            <person name="Joh K."/>
        </authorList>
    </citation>
    <scope>NUCLEOTIDE SEQUENCE [LARGE SCALE GENOMIC DNA]</scope>
    <source>
        <strain evidence="1 2">HMF7605</strain>
    </source>
</reference>